<dbReference type="RefSeq" id="WP_212215311.1">
    <property type="nucleotide sequence ID" value="NZ_JAGUCO010000003.1"/>
</dbReference>
<reference evidence="9 10" key="1">
    <citation type="journal article" date="2015" name="Int. J. Syst. Evol. Microbiol.">
        <title>Carboxylicivirga linearis sp. nov., isolated from a sea cucumber culture pond.</title>
        <authorList>
            <person name="Wang F.Q."/>
            <person name="Zhou Y.X."/>
            <person name="Lin X.Z."/>
            <person name="Chen G.J."/>
            <person name="Du Z.J."/>
        </authorList>
    </citation>
    <scope>NUCLEOTIDE SEQUENCE [LARGE SCALE GENOMIC DNA]</scope>
    <source>
        <strain evidence="9 10">FB218</strain>
    </source>
</reference>
<dbReference type="PANTHER" id="PTHR43133:SF8">
    <property type="entry name" value="RNA POLYMERASE SIGMA FACTOR HI_1459-RELATED"/>
    <property type="match status" value="1"/>
</dbReference>
<dbReference type="InterPro" id="IPR013324">
    <property type="entry name" value="RNA_pol_sigma_r3/r4-like"/>
</dbReference>
<dbReference type="Pfam" id="PF08281">
    <property type="entry name" value="Sigma70_r4_2"/>
    <property type="match status" value="1"/>
</dbReference>
<dbReference type="InterPro" id="IPR013325">
    <property type="entry name" value="RNA_pol_sigma_r2"/>
</dbReference>
<evidence type="ECO:0000256" key="2">
    <source>
        <dbReference type="ARBA" id="ARBA00023015"/>
    </source>
</evidence>
<keyword evidence="2 6" id="KW-0805">Transcription regulation</keyword>
<dbReference type="Gene3D" id="1.10.10.10">
    <property type="entry name" value="Winged helix-like DNA-binding domain superfamily/Winged helix DNA-binding domain"/>
    <property type="match status" value="1"/>
</dbReference>
<keyword evidence="5 6" id="KW-0804">Transcription</keyword>
<evidence type="ECO:0000313" key="9">
    <source>
        <dbReference type="EMBL" id="MBS2098071.1"/>
    </source>
</evidence>
<dbReference type="CDD" id="cd06171">
    <property type="entry name" value="Sigma70_r4"/>
    <property type="match status" value="1"/>
</dbReference>
<evidence type="ECO:0000256" key="6">
    <source>
        <dbReference type="RuleBase" id="RU000716"/>
    </source>
</evidence>
<gene>
    <name evidence="9" type="ORF">KEM10_07245</name>
</gene>
<dbReference type="EMBL" id="JAGUCO010000003">
    <property type="protein sequence ID" value="MBS2098071.1"/>
    <property type="molecule type" value="Genomic_DNA"/>
</dbReference>
<accession>A0ABS5JUC6</accession>
<dbReference type="InterPro" id="IPR000838">
    <property type="entry name" value="RNA_pol_sigma70_ECF_CS"/>
</dbReference>
<dbReference type="Pfam" id="PF04542">
    <property type="entry name" value="Sigma70_r2"/>
    <property type="match status" value="1"/>
</dbReference>
<name>A0ABS5JUC6_9BACT</name>
<comment type="caution">
    <text evidence="9">The sequence shown here is derived from an EMBL/GenBank/DDBJ whole genome shotgun (WGS) entry which is preliminary data.</text>
</comment>
<proteinExistence type="inferred from homology"/>
<evidence type="ECO:0000256" key="1">
    <source>
        <dbReference type="ARBA" id="ARBA00010641"/>
    </source>
</evidence>
<feature type="domain" description="RNA polymerase sigma-70 region 2" evidence="7">
    <location>
        <begin position="25"/>
        <end position="90"/>
    </location>
</feature>
<keyword evidence="4 6" id="KW-0238">DNA-binding</keyword>
<dbReference type="SUPFAM" id="SSF88946">
    <property type="entry name" value="Sigma2 domain of RNA polymerase sigma factors"/>
    <property type="match status" value="1"/>
</dbReference>
<dbReference type="PANTHER" id="PTHR43133">
    <property type="entry name" value="RNA POLYMERASE ECF-TYPE SIGMA FACTO"/>
    <property type="match status" value="1"/>
</dbReference>
<keyword evidence="3 6" id="KW-0731">Sigma factor</keyword>
<sequence>MSNNNDIELIKNIKKGDVAAFAQIIDKYQHMAFTLAKGIVKNQEEAEEVTQDAFVKAYKSLNKYKGEASFSTWLYRIVYNTAISKLRGRKPATKDLDSKEAVQFEADYAENNMHRLELQERKKVLKQALNKLKEDDAFILILYYYKEQSVEEISKATGLSVSNIKVKLHRGRKQMQNELNTLLRGELNSIL</sequence>
<evidence type="ECO:0000259" key="8">
    <source>
        <dbReference type="Pfam" id="PF08281"/>
    </source>
</evidence>
<evidence type="ECO:0000313" key="10">
    <source>
        <dbReference type="Proteomes" id="UP000708576"/>
    </source>
</evidence>
<dbReference type="InterPro" id="IPR013249">
    <property type="entry name" value="RNA_pol_sigma70_r4_t2"/>
</dbReference>
<dbReference type="InterPro" id="IPR007627">
    <property type="entry name" value="RNA_pol_sigma70_r2"/>
</dbReference>
<protein>
    <recommendedName>
        <fullName evidence="6">RNA polymerase sigma factor</fullName>
    </recommendedName>
</protein>
<evidence type="ECO:0000256" key="4">
    <source>
        <dbReference type="ARBA" id="ARBA00023125"/>
    </source>
</evidence>
<feature type="domain" description="RNA polymerase sigma factor 70 region 4 type 2" evidence="8">
    <location>
        <begin position="125"/>
        <end position="175"/>
    </location>
</feature>
<dbReference type="InterPro" id="IPR036388">
    <property type="entry name" value="WH-like_DNA-bd_sf"/>
</dbReference>
<dbReference type="Gene3D" id="1.10.1740.10">
    <property type="match status" value="1"/>
</dbReference>
<organism evidence="9 10">
    <name type="scientific">Carboxylicivirga linearis</name>
    <dbReference type="NCBI Taxonomy" id="1628157"/>
    <lineage>
        <taxon>Bacteria</taxon>
        <taxon>Pseudomonadati</taxon>
        <taxon>Bacteroidota</taxon>
        <taxon>Bacteroidia</taxon>
        <taxon>Marinilabiliales</taxon>
        <taxon>Marinilabiliaceae</taxon>
        <taxon>Carboxylicivirga</taxon>
    </lineage>
</organism>
<keyword evidence="10" id="KW-1185">Reference proteome</keyword>
<comment type="similarity">
    <text evidence="1 6">Belongs to the sigma-70 factor family. ECF subfamily.</text>
</comment>
<dbReference type="PROSITE" id="PS01063">
    <property type="entry name" value="SIGMA70_ECF"/>
    <property type="match status" value="1"/>
</dbReference>
<dbReference type="InterPro" id="IPR039425">
    <property type="entry name" value="RNA_pol_sigma-70-like"/>
</dbReference>
<dbReference type="SUPFAM" id="SSF88659">
    <property type="entry name" value="Sigma3 and sigma4 domains of RNA polymerase sigma factors"/>
    <property type="match status" value="1"/>
</dbReference>
<evidence type="ECO:0000256" key="3">
    <source>
        <dbReference type="ARBA" id="ARBA00023082"/>
    </source>
</evidence>
<evidence type="ECO:0000256" key="5">
    <source>
        <dbReference type="ARBA" id="ARBA00023163"/>
    </source>
</evidence>
<dbReference type="NCBIfam" id="TIGR02937">
    <property type="entry name" value="sigma70-ECF"/>
    <property type="match status" value="1"/>
</dbReference>
<dbReference type="Proteomes" id="UP000708576">
    <property type="component" value="Unassembled WGS sequence"/>
</dbReference>
<dbReference type="InterPro" id="IPR014284">
    <property type="entry name" value="RNA_pol_sigma-70_dom"/>
</dbReference>
<evidence type="ECO:0000259" key="7">
    <source>
        <dbReference type="Pfam" id="PF04542"/>
    </source>
</evidence>